<evidence type="ECO:0000313" key="3">
    <source>
        <dbReference type="Proteomes" id="UP001642360"/>
    </source>
</evidence>
<dbReference type="EMBL" id="CAUOFW020002014">
    <property type="protein sequence ID" value="CAK9150307.1"/>
    <property type="molecule type" value="Genomic_DNA"/>
</dbReference>
<comment type="caution">
    <text evidence="2">The sequence shown here is derived from an EMBL/GenBank/DDBJ whole genome shotgun (WGS) entry which is preliminary data.</text>
</comment>
<feature type="region of interest" description="Disordered" evidence="1">
    <location>
        <begin position="48"/>
        <end position="87"/>
    </location>
</feature>
<accession>A0ABC8RZK0</accession>
<dbReference type="PANTHER" id="PTHR35318">
    <property type="entry name" value="BNAA10G08410D PROTEIN"/>
    <property type="match status" value="1"/>
</dbReference>
<dbReference type="PANTHER" id="PTHR35318:SF2">
    <property type="entry name" value="OS08G0138900 PROTEIN"/>
    <property type="match status" value="1"/>
</dbReference>
<evidence type="ECO:0000256" key="1">
    <source>
        <dbReference type="SAM" id="MobiDB-lite"/>
    </source>
</evidence>
<name>A0ABC8RZK0_9AQUA</name>
<evidence type="ECO:0000313" key="2">
    <source>
        <dbReference type="EMBL" id="CAK9150307.1"/>
    </source>
</evidence>
<sequence length="153" mass="17147">MAHSLIYPSHNSHHLYSLSLSRSTVPHSFLYSMKFLLELVSCCGTISRPSVPTSPPPADETRCLVPSTPPESRRKRGRVASKRSAYTPQWRPSLHAISEDNVVVESKERAVVGSERVLKRKVEPPTGKVRIRSCSDDSRRPPLQAIMPTPFLF</sequence>
<dbReference type="Proteomes" id="UP001642360">
    <property type="component" value="Unassembled WGS sequence"/>
</dbReference>
<protein>
    <submittedName>
        <fullName evidence="2">Uncharacterized protein</fullName>
    </submittedName>
</protein>
<gene>
    <name evidence="2" type="ORF">ILEXP_LOCUS18445</name>
</gene>
<keyword evidence="3" id="KW-1185">Reference proteome</keyword>
<organism evidence="2 3">
    <name type="scientific">Ilex paraguariensis</name>
    <name type="common">yerba mate</name>
    <dbReference type="NCBI Taxonomy" id="185542"/>
    <lineage>
        <taxon>Eukaryota</taxon>
        <taxon>Viridiplantae</taxon>
        <taxon>Streptophyta</taxon>
        <taxon>Embryophyta</taxon>
        <taxon>Tracheophyta</taxon>
        <taxon>Spermatophyta</taxon>
        <taxon>Magnoliopsida</taxon>
        <taxon>eudicotyledons</taxon>
        <taxon>Gunneridae</taxon>
        <taxon>Pentapetalae</taxon>
        <taxon>asterids</taxon>
        <taxon>campanulids</taxon>
        <taxon>Aquifoliales</taxon>
        <taxon>Aquifoliaceae</taxon>
        <taxon>Ilex</taxon>
    </lineage>
</organism>
<dbReference type="AlphaFoldDB" id="A0ABC8RZK0"/>
<reference evidence="2 3" key="1">
    <citation type="submission" date="2024-02" db="EMBL/GenBank/DDBJ databases">
        <authorList>
            <person name="Vignale AGUSTIN F."/>
            <person name="Sosa J E."/>
            <person name="Modenutti C."/>
        </authorList>
    </citation>
    <scope>NUCLEOTIDE SEQUENCE [LARGE SCALE GENOMIC DNA]</scope>
</reference>
<proteinExistence type="predicted"/>